<dbReference type="OrthoDB" id="3647at2759"/>
<evidence type="ECO:0000313" key="4">
    <source>
        <dbReference type="Proteomes" id="UP000189580"/>
    </source>
</evidence>
<keyword evidence="4" id="KW-1185">Reference proteome</keyword>
<protein>
    <submittedName>
        <fullName evidence="3">Hexaprenyldihydroxybenzoate methyltransferase</fullName>
    </submittedName>
</protein>
<dbReference type="InterPro" id="IPR029063">
    <property type="entry name" value="SAM-dependent_MTases_sf"/>
</dbReference>
<gene>
    <name evidence="3" type="primary">COQ3</name>
    <name evidence="3" type="ORF">AWJ20_3723</name>
</gene>
<dbReference type="AlphaFoldDB" id="A0A167BWY4"/>
<keyword evidence="1 3" id="KW-0808">Transferase</keyword>
<dbReference type="CDD" id="cd02440">
    <property type="entry name" value="AdoMet_MTases"/>
    <property type="match status" value="1"/>
</dbReference>
<dbReference type="SUPFAM" id="SSF53335">
    <property type="entry name" value="S-adenosyl-L-methionine-dependent methyltransferases"/>
    <property type="match status" value="1"/>
</dbReference>
<evidence type="ECO:0000259" key="2">
    <source>
        <dbReference type="Pfam" id="PF08241"/>
    </source>
</evidence>
<evidence type="ECO:0000313" key="3">
    <source>
        <dbReference type="EMBL" id="ANB10929.1"/>
    </source>
</evidence>
<feature type="domain" description="Methyltransferase type 11" evidence="2">
    <location>
        <begin position="82"/>
        <end position="181"/>
    </location>
</feature>
<organism evidence="3 4">
    <name type="scientific">Sugiyamaella lignohabitans</name>
    <dbReference type="NCBI Taxonomy" id="796027"/>
    <lineage>
        <taxon>Eukaryota</taxon>
        <taxon>Fungi</taxon>
        <taxon>Dikarya</taxon>
        <taxon>Ascomycota</taxon>
        <taxon>Saccharomycotina</taxon>
        <taxon>Dipodascomycetes</taxon>
        <taxon>Dipodascales</taxon>
        <taxon>Trichomonascaceae</taxon>
        <taxon>Sugiyamaella</taxon>
    </lineage>
</organism>
<dbReference type="PANTHER" id="PTHR43861:SF3">
    <property type="entry name" value="PUTATIVE (AFU_ORTHOLOGUE AFUA_2G14390)-RELATED"/>
    <property type="match status" value="1"/>
</dbReference>
<name>A0A167BWY4_9ASCO</name>
<dbReference type="GO" id="GO:0008757">
    <property type="term" value="F:S-adenosylmethionine-dependent methyltransferase activity"/>
    <property type="evidence" value="ECO:0007669"/>
    <property type="project" value="InterPro"/>
</dbReference>
<proteinExistence type="predicted"/>
<dbReference type="Gene3D" id="3.40.50.150">
    <property type="entry name" value="Vaccinia Virus protein VP39"/>
    <property type="match status" value="1"/>
</dbReference>
<dbReference type="Pfam" id="PF08241">
    <property type="entry name" value="Methyltransf_11"/>
    <property type="match status" value="1"/>
</dbReference>
<dbReference type="RefSeq" id="XP_018733406.1">
    <property type="nucleotide sequence ID" value="XM_018880747.1"/>
</dbReference>
<dbReference type="KEGG" id="slb:AWJ20_3723"/>
<keyword evidence="3" id="KW-0489">Methyltransferase</keyword>
<dbReference type="PANTHER" id="PTHR43861">
    <property type="entry name" value="TRANS-ACONITATE 2-METHYLTRANSFERASE-RELATED"/>
    <property type="match status" value="1"/>
</dbReference>
<sequence length="279" mass="30771">MSHHEKVIAANLSSFKDKAAEYDNENTQLISRVVATKVLQFRFDNAPDTEETEFASNDFDFNDLDIPNVADELWDPESTRVLDFACGTGLVSQSLAPYCKEIVGVDISPDMVGIFNQKIENQGIPESEMRALVLDLLATDDDSLGQFDAVVTSLSYHHIHDTDKCTKRLAGKLAPNGRLYVIDIEKGSGGSVHGRMTDEEALKEGVAHRGGLEADELVQTFKNAGLDQVKVTRAFRVKLWVPEDKVKSFSGITGETKVVNGKTLHCSKVNLMLVTGRRK</sequence>
<dbReference type="EMBL" id="CP014500">
    <property type="protein sequence ID" value="ANB10929.1"/>
    <property type="molecule type" value="Genomic_DNA"/>
</dbReference>
<evidence type="ECO:0000256" key="1">
    <source>
        <dbReference type="ARBA" id="ARBA00022679"/>
    </source>
</evidence>
<reference evidence="3 4" key="1">
    <citation type="submission" date="2016-02" db="EMBL/GenBank/DDBJ databases">
        <title>Complete genome sequence and transcriptome regulation of the pentose utilising yeast Sugiyamaella lignohabitans.</title>
        <authorList>
            <person name="Bellasio M."/>
            <person name="Peymann A."/>
            <person name="Valli M."/>
            <person name="Sipitzky M."/>
            <person name="Graf A."/>
            <person name="Sauer M."/>
            <person name="Marx H."/>
            <person name="Mattanovich D."/>
        </authorList>
    </citation>
    <scope>NUCLEOTIDE SEQUENCE [LARGE SCALE GENOMIC DNA]</scope>
    <source>
        <strain evidence="3 4">CBS 10342</strain>
    </source>
</reference>
<dbReference type="GeneID" id="30035776"/>
<dbReference type="Proteomes" id="UP000189580">
    <property type="component" value="Chromosome c"/>
</dbReference>
<accession>A0A167BWY4</accession>
<dbReference type="InterPro" id="IPR013216">
    <property type="entry name" value="Methyltransf_11"/>
</dbReference>
<dbReference type="GO" id="GO:0032259">
    <property type="term" value="P:methylation"/>
    <property type="evidence" value="ECO:0007669"/>
    <property type="project" value="UniProtKB-KW"/>
</dbReference>